<dbReference type="Proteomes" id="UP000242699">
    <property type="component" value="Unassembled WGS sequence"/>
</dbReference>
<evidence type="ECO:0000256" key="4">
    <source>
        <dbReference type="ARBA" id="ARBA00035201"/>
    </source>
</evidence>
<sequence>MSTYMARSQDVKRTWYVIDAAGLPLGRVATAVATILRGKHKPTYTPHVDTGDYVIVINAAHVVLTGRKLDQKIYFHHSGYFGGLKRTVYRQLMKKKPAFAMEKAIRGMLPHNPLGRAMFRKLKVYANADHPHSAQQPQVWEVKV</sequence>
<dbReference type="InterPro" id="IPR023563">
    <property type="entry name" value="Ribosomal_uL13_CS"/>
</dbReference>
<dbReference type="Gene3D" id="3.90.1180.10">
    <property type="entry name" value="Ribosomal protein L13"/>
    <property type="match status" value="1"/>
</dbReference>
<evidence type="ECO:0000256" key="7">
    <source>
        <dbReference type="RuleBase" id="RU003878"/>
    </source>
</evidence>
<organism evidence="8 9">
    <name type="scientific">Sulfobacillus benefaciens</name>
    <dbReference type="NCBI Taxonomy" id="453960"/>
    <lineage>
        <taxon>Bacteria</taxon>
        <taxon>Bacillati</taxon>
        <taxon>Bacillota</taxon>
        <taxon>Clostridia</taxon>
        <taxon>Eubacteriales</taxon>
        <taxon>Clostridiales Family XVII. Incertae Sedis</taxon>
        <taxon>Sulfobacillus</taxon>
    </lineage>
</organism>
<dbReference type="AlphaFoldDB" id="A0A2T2X7T7"/>
<comment type="caution">
    <text evidence="8">The sequence shown here is derived from an EMBL/GenBank/DDBJ whole genome shotgun (WGS) entry which is preliminary data.</text>
</comment>
<dbReference type="PIRSF" id="PIRSF002181">
    <property type="entry name" value="Ribosomal_L13"/>
    <property type="match status" value="1"/>
</dbReference>
<comment type="subunit">
    <text evidence="5">Part of the 50S ribosomal subunit.</text>
</comment>
<keyword evidence="3 5" id="KW-0687">Ribonucleoprotein</keyword>
<evidence type="ECO:0000256" key="5">
    <source>
        <dbReference type="HAMAP-Rule" id="MF_01366"/>
    </source>
</evidence>
<dbReference type="GO" id="GO:0017148">
    <property type="term" value="P:negative regulation of translation"/>
    <property type="evidence" value="ECO:0007669"/>
    <property type="project" value="TreeGrafter"/>
</dbReference>
<comment type="similarity">
    <text evidence="1 5 6">Belongs to the universal ribosomal protein uL13 family.</text>
</comment>
<dbReference type="GO" id="GO:0006412">
    <property type="term" value="P:translation"/>
    <property type="evidence" value="ECO:0007669"/>
    <property type="project" value="UniProtKB-UniRule"/>
</dbReference>
<dbReference type="CDD" id="cd00392">
    <property type="entry name" value="Ribosomal_L13"/>
    <property type="match status" value="1"/>
</dbReference>
<dbReference type="InterPro" id="IPR005822">
    <property type="entry name" value="Ribosomal_uL13"/>
</dbReference>
<evidence type="ECO:0000256" key="1">
    <source>
        <dbReference type="ARBA" id="ARBA00006227"/>
    </source>
</evidence>
<dbReference type="HAMAP" id="MF_01366">
    <property type="entry name" value="Ribosomal_uL13"/>
    <property type="match status" value="1"/>
</dbReference>
<name>A0A2T2X7T7_9FIRM</name>
<dbReference type="GO" id="GO:0022625">
    <property type="term" value="C:cytosolic large ribosomal subunit"/>
    <property type="evidence" value="ECO:0007669"/>
    <property type="project" value="TreeGrafter"/>
</dbReference>
<reference evidence="8 9" key="1">
    <citation type="journal article" date="2014" name="BMC Genomics">
        <title>Comparison of environmental and isolate Sulfobacillus genomes reveals diverse carbon, sulfur, nitrogen, and hydrogen metabolisms.</title>
        <authorList>
            <person name="Justice N.B."/>
            <person name="Norman A."/>
            <person name="Brown C.T."/>
            <person name="Singh A."/>
            <person name="Thomas B.C."/>
            <person name="Banfield J.F."/>
        </authorList>
    </citation>
    <scope>NUCLEOTIDE SEQUENCE [LARGE SCALE GENOMIC DNA]</scope>
    <source>
        <strain evidence="8">AMDSBA1</strain>
    </source>
</reference>
<proteinExistence type="inferred from homology"/>
<protein>
    <recommendedName>
        <fullName evidence="4 5">Large ribosomal subunit protein uL13</fullName>
    </recommendedName>
</protein>
<evidence type="ECO:0000313" key="9">
    <source>
        <dbReference type="Proteomes" id="UP000242699"/>
    </source>
</evidence>
<dbReference type="Pfam" id="PF00572">
    <property type="entry name" value="Ribosomal_L13"/>
    <property type="match status" value="1"/>
</dbReference>
<dbReference type="FunFam" id="3.90.1180.10:FF:000001">
    <property type="entry name" value="50S ribosomal protein L13"/>
    <property type="match status" value="1"/>
</dbReference>
<dbReference type="PANTHER" id="PTHR11545">
    <property type="entry name" value="RIBOSOMAL PROTEIN L13"/>
    <property type="match status" value="1"/>
</dbReference>
<accession>A0A2T2X7T7</accession>
<dbReference type="InterPro" id="IPR005823">
    <property type="entry name" value="Ribosomal_uL13_bac-type"/>
</dbReference>
<dbReference type="EMBL" id="PXYT01000009">
    <property type="protein sequence ID" value="PSR30573.1"/>
    <property type="molecule type" value="Genomic_DNA"/>
</dbReference>
<dbReference type="GO" id="GO:0003729">
    <property type="term" value="F:mRNA binding"/>
    <property type="evidence" value="ECO:0007669"/>
    <property type="project" value="TreeGrafter"/>
</dbReference>
<dbReference type="NCBIfam" id="TIGR01066">
    <property type="entry name" value="rplM_bact"/>
    <property type="match status" value="1"/>
</dbReference>
<comment type="function">
    <text evidence="5 7">This protein is one of the early assembly proteins of the 50S ribosomal subunit, although it is not seen to bind rRNA by itself. It is important during the early stages of 50S assembly.</text>
</comment>
<dbReference type="PANTHER" id="PTHR11545:SF2">
    <property type="entry name" value="LARGE RIBOSOMAL SUBUNIT PROTEIN UL13M"/>
    <property type="match status" value="1"/>
</dbReference>
<gene>
    <name evidence="5 7" type="primary">rplM</name>
    <name evidence="8" type="ORF">C7B43_05705</name>
</gene>
<evidence type="ECO:0000256" key="2">
    <source>
        <dbReference type="ARBA" id="ARBA00022980"/>
    </source>
</evidence>
<dbReference type="GO" id="GO:0003735">
    <property type="term" value="F:structural constituent of ribosome"/>
    <property type="evidence" value="ECO:0007669"/>
    <property type="project" value="InterPro"/>
</dbReference>
<evidence type="ECO:0000256" key="6">
    <source>
        <dbReference type="RuleBase" id="RU003877"/>
    </source>
</evidence>
<dbReference type="InterPro" id="IPR036899">
    <property type="entry name" value="Ribosomal_uL13_sf"/>
</dbReference>
<keyword evidence="2 5" id="KW-0689">Ribosomal protein</keyword>
<evidence type="ECO:0000313" key="8">
    <source>
        <dbReference type="EMBL" id="PSR30573.1"/>
    </source>
</evidence>
<dbReference type="PROSITE" id="PS00783">
    <property type="entry name" value="RIBOSOMAL_L13"/>
    <property type="match status" value="1"/>
</dbReference>
<dbReference type="SUPFAM" id="SSF52161">
    <property type="entry name" value="Ribosomal protein L13"/>
    <property type="match status" value="1"/>
</dbReference>
<evidence type="ECO:0000256" key="3">
    <source>
        <dbReference type="ARBA" id="ARBA00023274"/>
    </source>
</evidence>